<dbReference type="PANTHER" id="PTHR11545:SF2">
    <property type="entry name" value="LARGE RIBOSOMAL SUBUNIT PROTEIN UL13M"/>
    <property type="match status" value="1"/>
</dbReference>
<dbReference type="InterPro" id="IPR005822">
    <property type="entry name" value="Ribosomal_uL13"/>
</dbReference>
<dbReference type="HAMAP" id="MF_01366">
    <property type="entry name" value="Ribosomal_uL13"/>
    <property type="match status" value="1"/>
</dbReference>
<gene>
    <name evidence="4" type="primary">MRPL23</name>
    <name evidence="4" type="ORF">AWJ20_242</name>
</gene>
<keyword evidence="5" id="KW-1185">Reference proteome</keyword>
<evidence type="ECO:0000313" key="5">
    <source>
        <dbReference type="Proteomes" id="UP000189580"/>
    </source>
</evidence>
<organism evidence="4 5">
    <name type="scientific">Sugiyamaella lignohabitans</name>
    <dbReference type="NCBI Taxonomy" id="796027"/>
    <lineage>
        <taxon>Eukaryota</taxon>
        <taxon>Fungi</taxon>
        <taxon>Dikarya</taxon>
        <taxon>Ascomycota</taxon>
        <taxon>Saccharomycotina</taxon>
        <taxon>Dipodascomycetes</taxon>
        <taxon>Dipodascales</taxon>
        <taxon>Trichomonascaceae</taxon>
        <taxon>Sugiyamaella</taxon>
    </lineage>
</organism>
<sequence length="139" mass="15574">MAKDPRTLGRLASAIAVTLMGKHKPVYHPSDDCGDYVVVTNCKYLNVTGEKMTQKLYRKHSGKPGHLKEWTMADLQNRKGGSEILRKAVSGMLPKNSLRKYRLARLKTVEDSQNPYADNIVATWEEGVKIVENAKKTTS</sequence>
<dbReference type="GO" id="GO:0006412">
    <property type="term" value="P:translation"/>
    <property type="evidence" value="ECO:0007669"/>
    <property type="project" value="InterPro"/>
</dbReference>
<protein>
    <submittedName>
        <fullName evidence="4">Mitochondrial 54S ribosomal protein YmL23</fullName>
    </submittedName>
</protein>
<evidence type="ECO:0000256" key="3">
    <source>
        <dbReference type="ARBA" id="ARBA00023274"/>
    </source>
</evidence>
<dbReference type="GO" id="GO:0003729">
    <property type="term" value="F:mRNA binding"/>
    <property type="evidence" value="ECO:0007669"/>
    <property type="project" value="TreeGrafter"/>
</dbReference>
<reference evidence="4 5" key="1">
    <citation type="submission" date="2016-02" db="EMBL/GenBank/DDBJ databases">
        <title>Complete genome sequence and transcriptome regulation of the pentose utilising yeast Sugiyamaella lignohabitans.</title>
        <authorList>
            <person name="Bellasio M."/>
            <person name="Peymann A."/>
            <person name="Valli M."/>
            <person name="Sipitzky M."/>
            <person name="Graf A."/>
            <person name="Sauer M."/>
            <person name="Marx H."/>
            <person name="Mattanovich D."/>
        </authorList>
    </citation>
    <scope>NUCLEOTIDE SEQUENCE [LARGE SCALE GENOMIC DNA]</scope>
    <source>
        <strain evidence="4 5">CBS 10342</strain>
    </source>
</reference>
<keyword evidence="3" id="KW-0687">Ribonucleoprotein</keyword>
<accession>A0A167CR85</accession>
<dbReference type="InterPro" id="IPR036899">
    <property type="entry name" value="Ribosomal_uL13_sf"/>
</dbReference>
<name>A0A167CR85_9ASCO</name>
<dbReference type="Gene3D" id="3.90.1180.10">
    <property type="entry name" value="Ribosomal protein L13"/>
    <property type="match status" value="1"/>
</dbReference>
<dbReference type="PANTHER" id="PTHR11545">
    <property type="entry name" value="RIBOSOMAL PROTEIN L13"/>
    <property type="match status" value="1"/>
</dbReference>
<dbReference type="CDD" id="cd00392">
    <property type="entry name" value="Ribosomal_L13"/>
    <property type="match status" value="1"/>
</dbReference>
<dbReference type="GeneID" id="30034329"/>
<dbReference type="PIRSF" id="PIRSF002181">
    <property type="entry name" value="Ribosomal_L13"/>
    <property type="match status" value="1"/>
</dbReference>
<dbReference type="GO" id="GO:0005762">
    <property type="term" value="C:mitochondrial large ribosomal subunit"/>
    <property type="evidence" value="ECO:0007669"/>
    <property type="project" value="TreeGrafter"/>
</dbReference>
<evidence type="ECO:0000256" key="2">
    <source>
        <dbReference type="ARBA" id="ARBA00022980"/>
    </source>
</evidence>
<dbReference type="GO" id="GO:0017148">
    <property type="term" value="P:negative regulation of translation"/>
    <property type="evidence" value="ECO:0007669"/>
    <property type="project" value="TreeGrafter"/>
</dbReference>
<dbReference type="OrthoDB" id="274622at2759"/>
<dbReference type="AlphaFoldDB" id="A0A167CR85"/>
<comment type="similarity">
    <text evidence="1">Belongs to the universal ribosomal protein uL13 family.</text>
</comment>
<dbReference type="Proteomes" id="UP000189580">
    <property type="component" value="Chromosome a"/>
</dbReference>
<dbReference type="EMBL" id="CP014501">
    <property type="protein sequence ID" value="ANB12011.1"/>
    <property type="molecule type" value="Genomic_DNA"/>
</dbReference>
<proteinExistence type="inferred from homology"/>
<keyword evidence="2 4" id="KW-0689">Ribosomal protein</keyword>
<dbReference type="SUPFAM" id="SSF52161">
    <property type="entry name" value="Ribosomal protein L13"/>
    <property type="match status" value="1"/>
</dbReference>
<dbReference type="KEGG" id="slb:AWJ20_242"/>
<evidence type="ECO:0000313" key="4">
    <source>
        <dbReference type="EMBL" id="ANB12011.1"/>
    </source>
</evidence>
<evidence type="ECO:0000256" key="1">
    <source>
        <dbReference type="ARBA" id="ARBA00006227"/>
    </source>
</evidence>
<dbReference type="NCBIfam" id="TIGR01066">
    <property type="entry name" value="rplM_bact"/>
    <property type="match status" value="1"/>
</dbReference>
<dbReference type="Pfam" id="PF00572">
    <property type="entry name" value="Ribosomal_L13"/>
    <property type="match status" value="1"/>
</dbReference>
<dbReference type="GO" id="GO:0003735">
    <property type="term" value="F:structural constituent of ribosome"/>
    <property type="evidence" value="ECO:0007669"/>
    <property type="project" value="InterPro"/>
</dbReference>
<dbReference type="RefSeq" id="XP_018734488.1">
    <property type="nucleotide sequence ID" value="XM_018879362.1"/>
</dbReference>
<dbReference type="InterPro" id="IPR005823">
    <property type="entry name" value="Ribosomal_uL13_bac-type"/>
</dbReference>